<organism evidence="1 2">
    <name type="scientific">Paenibacillus popilliae ATCC 14706</name>
    <dbReference type="NCBI Taxonomy" id="1212764"/>
    <lineage>
        <taxon>Bacteria</taxon>
        <taxon>Bacillati</taxon>
        <taxon>Bacillota</taxon>
        <taxon>Bacilli</taxon>
        <taxon>Bacillales</taxon>
        <taxon>Paenibacillaceae</taxon>
        <taxon>Paenibacillus</taxon>
    </lineage>
</organism>
<evidence type="ECO:0000313" key="1">
    <source>
        <dbReference type="EMBL" id="GAC41968.1"/>
    </source>
</evidence>
<accession>M9M3X5</accession>
<comment type="caution">
    <text evidence="1">The sequence shown here is derived from an EMBL/GenBank/DDBJ whole genome shotgun (WGS) entry which is preliminary data.</text>
</comment>
<dbReference type="Proteomes" id="UP000029453">
    <property type="component" value="Unassembled WGS sequence"/>
</dbReference>
<name>M9M3X5_PAEPP</name>
<dbReference type="AlphaFoldDB" id="M9M3X5"/>
<reference evidence="1 2" key="1">
    <citation type="submission" date="2012-10" db="EMBL/GenBank/DDBJ databases">
        <title>Draft Genome Sequence of Paenibacillus popilliae ATCC 14706T.</title>
        <authorList>
            <person name="Iiyama K."/>
            <person name="Mori K."/>
            <person name="Mon H."/>
            <person name="Chieda Y."/>
            <person name="Lee J.M."/>
            <person name="Kusakabe T."/>
            <person name="Tashiro K."/>
            <person name="Asano S."/>
            <person name="Yasunaga-Aoki C."/>
            <person name="Shimizu S."/>
        </authorList>
    </citation>
    <scope>NUCLEOTIDE SEQUENCE [LARGE SCALE GENOMIC DNA]</scope>
    <source>
        <strain evidence="1 2">ATCC 14706</strain>
    </source>
</reference>
<evidence type="ECO:0000313" key="2">
    <source>
        <dbReference type="Proteomes" id="UP000029453"/>
    </source>
</evidence>
<protein>
    <submittedName>
        <fullName evidence="1">Polyketide synthase module</fullName>
    </submittedName>
</protein>
<sequence length="51" mass="5891">MSIELGLSFRPQFSNSISDLKGLINFVEIIPERYFFGKNKEELTQLAERIA</sequence>
<dbReference type="RefSeq" id="WP_006285352.1">
    <property type="nucleotide sequence ID" value="NZ_BALG01000056.1"/>
</dbReference>
<gene>
    <name evidence="1" type="ORF">PPOP_1325</name>
</gene>
<keyword evidence="2" id="KW-1185">Reference proteome</keyword>
<proteinExistence type="predicted"/>
<dbReference type="EMBL" id="BALG01000056">
    <property type="protein sequence ID" value="GAC41968.1"/>
    <property type="molecule type" value="Genomic_DNA"/>
</dbReference>